<protein>
    <submittedName>
        <fullName evidence="2">Uncharacterized protein</fullName>
    </submittedName>
</protein>
<dbReference type="AlphaFoldDB" id="A0A1Y6HBG7"/>
<sequence>MALIYQGVSAQLDERNSGRIIAKGREAELEFYAGDMNIHAGDPW</sequence>
<organism evidence="2 4">
    <name type="scientific">Xanthomonas fragariae</name>
    <dbReference type="NCBI Taxonomy" id="48664"/>
    <lineage>
        <taxon>Bacteria</taxon>
        <taxon>Pseudomonadati</taxon>
        <taxon>Pseudomonadota</taxon>
        <taxon>Gammaproteobacteria</taxon>
        <taxon>Lysobacterales</taxon>
        <taxon>Lysobacteraceae</taxon>
        <taxon>Xanthomonas</taxon>
    </lineage>
</organism>
<accession>A0A1Y6HBG7</accession>
<proteinExistence type="predicted"/>
<gene>
    <name evidence="2" type="ORF">PD5205_00376</name>
    <name evidence="1" type="ORF">PD885_03634</name>
</gene>
<reference evidence="2 4" key="2">
    <citation type="submission" date="2017-05" db="EMBL/GenBank/DDBJ databases">
        <authorList>
            <person name="Song R."/>
            <person name="Chenine A.L."/>
            <person name="Ruprecht R.M."/>
        </authorList>
    </citation>
    <scope>NUCLEOTIDE SEQUENCE [LARGE SCALE GENOMIC DNA]</scope>
    <source>
        <strain evidence="2">PD5205</strain>
    </source>
</reference>
<evidence type="ECO:0000313" key="3">
    <source>
        <dbReference type="Proteomes" id="UP000195877"/>
    </source>
</evidence>
<dbReference type="Proteomes" id="UP000195953">
    <property type="component" value="Chromosome 1"/>
</dbReference>
<keyword evidence="3" id="KW-1185">Reference proteome</keyword>
<dbReference type="EMBL" id="LT853882">
    <property type="protein sequence ID" value="SMR00855.1"/>
    <property type="molecule type" value="Genomic_DNA"/>
</dbReference>
<evidence type="ECO:0000313" key="2">
    <source>
        <dbReference type="EMBL" id="SMR01696.1"/>
    </source>
</evidence>
<evidence type="ECO:0000313" key="4">
    <source>
        <dbReference type="Proteomes" id="UP000195953"/>
    </source>
</evidence>
<name>A0A1Y6HBG7_9XANT</name>
<evidence type="ECO:0000313" key="1">
    <source>
        <dbReference type="EMBL" id="SMR00855.1"/>
    </source>
</evidence>
<dbReference type="EMBL" id="LT853885">
    <property type="protein sequence ID" value="SMR01696.1"/>
    <property type="molecule type" value="Genomic_DNA"/>
</dbReference>
<reference evidence="1 3" key="1">
    <citation type="submission" date="2017-05" db="EMBL/GenBank/DDBJ databases">
        <authorList>
            <person name="Blom J."/>
        </authorList>
    </citation>
    <scope>NUCLEOTIDE SEQUENCE [LARGE SCALE GENOMIC DNA]</scope>
    <source>
        <strain evidence="1">PD885</strain>
    </source>
</reference>
<dbReference type="Proteomes" id="UP000195877">
    <property type="component" value="Chromosome 1"/>
</dbReference>